<gene>
    <name evidence="1" type="ORF">CLIB1444_05S04038</name>
</gene>
<evidence type="ECO:0000313" key="1">
    <source>
        <dbReference type="EMBL" id="CAH6721121.1"/>
    </source>
</evidence>
<organism evidence="1 2">
    <name type="scientific">[Candida] jaroonii</name>
    <dbReference type="NCBI Taxonomy" id="467808"/>
    <lineage>
        <taxon>Eukaryota</taxon>
        <taxon>Fungi</taxon>
        <taxon>Dikarya</taxon>
        <taxon>Ascomycota</taxon>
        <taxon>Saccharomycotina</taxon>
        <taxon>Pichiomycetes</taxon>
        <taxon>Debaryomycetaceae</taxon>
        <taxon>Yamadazyma</taxon>
    </lineage>
</organism>
<dbReference type="Proteomes" id="UP001152531">
    <property type="component" value="Unassembled WGS sequence"/>
</dbReference>
<comment type="caution">
    <text evidence="1">The sequence shown here is derived from an EMBL/GenBank/DDBJ whole genome shotgun (WGS) entry which is preliminary data.</text>
</comment>
<reference evidence="1" key="1">
    <citation type="submission" date="2022-06" db="EMBL/GenBank/DDBJ databases">
        <authorList>
            <person name="Legras J.-L."/>
            <person name="Devillers H."/>
            <person name="Grondin C."/>
        </authorList>
    </citation>
    <scope>NUCLEOTIDE SEQUENCE</scope>
    <source>
        <strain evidence="1">CLIB 1444</strain>
    </source>
</reference>
<protein>
    <submittedName>
        <fullName evidence="1">Uncharacterized protein</fullName>
    </submittedName>
</protein>
<accession>A0ACA9Y8S2</accession>
<sequence length="908" mass="100741">MFKVLSTFKSFLSGHNQQSENGQRQQQDPEDHQNQQNDKDVAKRTVSIANMILKNPQFHPQNVNTQDRSNDPIKNTPVRSQNQHRTNGNASETILVSSPFKNSTSKSAFKQSAKLHSSSGVIKPSPNSPWKPKGFQPSKKISDKETKTSVSPWKSKNLDSIVASNKPSPVSSKKPVSISPWRMKSNGKDSPSKTPNVSTTRISNIRQVPTSSGSTPQKQLDAPEIKVNAQPNALEPSSNTETSTHISNKLTGTTVSDKLQDLNGPKSKSPWKTKVLPSSSISKDAPHKSNSPWKQKIKPIESPREAIRVSSEPLKEKVKSSPWKQSVNTTQKEIATTHKTKSGNTLESLLREAASPVSNSPWAVRSKSTERGKESSSKNEEVTRSNTEVISPNSETPNQTPSKPPTDPARHQTYVPSKESSKVNLDAPDKVQGETPKETNPQTSKPDTEMVPSSVLSTFQNPSNRSKKSSSPRFAQELVFIPFEQNKSTSAFAKKRKAPQPAPPNKKSKASPSPVVQAEVFKTTRLPDESIEMNLQSEASRNEYSTQVRRSWKSNIREEREINSESNITSVSSVRGAEFGIANHTGGHIIIPQAIPPPNFNKFMGPPDTVLPSASSLLKHGITSTYKNRISILNLTNPEPNEEEREAAQVVNLPQQIDSTIPPPVLPVHYVNVETVSDGESDEEVKRYTRRGRAKHKDSALKNNLKNTSTTSDGISHHVVRIDPSDDEDSDNEMDANEEEGNSTFRSMTKGGESSTASERRQRKEQRRTERRLRRVEVLYENYWDSARQMRIAGGQESNEKPIHETNGIFVTESESERETLANQTVVTIQSIEENLEQERRRDDPSSPQVQQSSVILPGFSQSNGAEKGGEDYMIDSDDTMYSDLGSTESEDNRTFTRVLRSGKIIDT</sequence>
<keyword evidence="2" id="KW-1185">Reference proteome</keyword>
<proteinExistence type="predicted"/>
<dbReference type="EMBL" id="CALSDN010000005">
    <property type="protein sequence ID" value="CAH6721121.1"/>
    <property type="molecule type" value="Genomic_DNA"/>
</dbReference>
<evidence type="ECO:0000313" key="2">
    <source>
        <dbReference type="Proteomes" id="UP001152531"/>
    </source>
</evidence>
<name>A0ACA9Y8S2_9ASCO</name>